<feature type="transmembrane region" description="Helical" evidence="4">
    <location>
        <begin position="375"/>
        <end position="396"/>
    </location>
</feature>
<dbReference type="AlphaFoldDB" id="I2GZN2"/>
<feature type="transmembrane region" description="Helical" evidence="4">
    <location>
        <begin position="288"/>
        <end position="313"/>
    </location>
</feature>
<evidence type="ECO:0000256" key="3">
    <source>
        <dbReference type="SAM" id="MobiDB-lite"/>
    </source>
</evidence>
<dbReference type="InterPro" id="IPR011701">
    <property type="entry name" value="MFS"/>
</dbReference>
<dbReference type="InterPro" id="IPR050327">
    <property type="entry name" value="Proton-linked_MCT"/>
</dbReference>
<evidence type="ECO:0000256" key="4">
    <source>
        <dbReference type="SAM" id="Phobius"/>
    </source>
</evidence>
<dbReference type="EMBL" id="HE806317">
    <property type="protein sequence ID" value="CCH59584.1"/>
    <property type="molecule type" value="Genomic_DNA"/>
</dbReference>
<comment type="subcellular location">
    <subcellularLocation>
        <location evidence="1">Membrane</location>
        <topology evidence="1">Multi-pass membrane protein</topology>
    </subcellularLocation>
</comment>
<dbReference type="KEGG" id="tbl:TBLA_0B07680"/>
<dbReference type="PANTHER" id="PTHR11360">
    <property type="entry name" value="MONOCARBOXYLATE TRANSPORTER"/>
    <property type="match status" value="1"/>
</dbReference>
<gene>
    <name evidence="5" type="primary">TBLA0B07680</name>
    <name evidence="5" type="ORF">TBLA_0B07680</name>
</gene>
<dbReference type="FunCoup" id="I2GZN2">
    <property type="interactions" value="456"/>
</dbReference>
<evidence type="ECO:0000256" key="2">
    <source>
        <dbReference type="ARBA" id="ARBA00006727"/>
    </source>
</evidence>
<sequence>MSDIESSLHSSIISDADIESVHSDKAVAWRQERQKNKNCHNDIGLQREPTQVTNRSRGNSIASSGQFGKIYSLQSLQRPRTTATNVSGLSRVTTIRRALTEKISYLRDAVNDDNQQTWDEEAKVENILKSNFTLGDAMQLNNYYDEYSNQDQQVNDPETGMSINNIISNISKLAERQQNNDDSTTLTNKSESIEKDVFSSTHSSTNMDMTRAQSNVTMKTHQSLIEKVFTNKETGETDLPPDGGYGWVSTLCTFLVIFSTWGCNSGFGVFLSFYLNNHTFKHAGKYDYPLIAGFTVAMGPLFSPFSMILMRLIGLRQTMWVGIMMLLAGFLMASYAVSLWELYLTQGFLVGSCYAFTTIPATTVIPGWFLKKRAVAMGISFIGTGAGGMTYGLAAGKMIHDNHGTRKCLRVFTLTCSVVTAFSAVLIRPYKKEHPIGLRSWKKIKNEFKMMFDLKVLSKPVVLLVGIWYIFALFGYTLMVLTLSAYVIARGYTERDGASVLAILNGCQAVGRPIIGFIGDKVGRINITSVLTLILVIFMYAFWIPAYTFVQLIFFAICTGSVIGVANVMSGVLTADVVPPEEFLAAWAFVNYVGSPFLLVCDVIAQALEKRHDKNPYLHTQIFSGGCFACSFALLAFLREVSVKKVVTQRQELTLQRLNSIQNGLEEVTIEEQELLEKRREKYETLLGPSWSHYFGRMFYPIKV</sequence>
<dbReference type="OrthoDB" id="2213137at2759"/>
<reference evidence="5 6" key="1">
    <citation type="journal article" date="2011" name="Proc. Natl. Acad. Sci. U.S.A.">
        <title>Evolutionary erosion of yeast sex chromosomes by mating-type switching accidents.</title>
        <authorList>
            <person name="Gordon J.L."/>
            <person name="Armisen D."/>
            <person name="Proux-Wera E."/>
            <person name="Oheigeartaigh S.S."/>
            <person name="Byrne K.P."/>
            <person name="Wolfe K.H."/>
        </authorList>
    </citation>
    <scope>NUCLEOTIDE SEQUENCE [LARGE SCALE GENOMIC DNA]</scope>
    <source>
        <strain evidence="6">ATCC 34711 / CBS 6284 / DSM 70876 / NBRC 10599 / NRRL Y-10934 / UCD 77-7</strain>
    </source>
</reference>
<accession>I2GZN2</accession>
<dbReference type="eggNOG" id="KOG2504">
    <property type="taxonomic scope" value="Eukaryota"/>
</dbReference>
<dbReference type="GeneID" id="14494617"/>
<proteinExistence type="inferred from homology"/>
<evidence type="ECO:0008006" key="7">
    <source>
        <dbReference type="Google" id="ProtNLM"/>
    </source>
</evidence>
<keyword evidence="4" id="KW-0812">Transmembrane</keyword>
<feature type="transmembrane region" description="Helical" evidence="4">
    <location>
        <begin position="254"/>
        <end position="276"/>
    </location>
</feature>
<dbReference type="InParanoid" id="I2GZN2"/>
<keyword evidence="4" id="KW-0472">Membrane</keyword>
<feature type="compositionally biased region" description="Polar residues" evidence="3">
    <location>
        <begin position="48"/>
        <end position="63"/>
    </location>
</feature>
<dbReference type="Pfam" id="PF07690">
    <property type="entry name" value="MFS_1"/>
    <property type="match status" value="1"/>
</dbReference>
<feature type="transmembrane region" description="Helical" evidence="4">
    <location>
        <begin position="552"/>
        <end position="572"/>
    </location>
</feature>
<feature type="transmembrane region" description="Helical" evidence="4">
    <location>
        <begin position="408"/>
        <end position="427"/>
    </location>
</feature>
<name>I2GZN2_HENB6</name>
<evidence type="ECO:0000313" key="5">
    <source>
        <dbReference type="EMBL" id="CCH59584.1"/>
    </source>
</evidence>
<dbReference type="GO" id="GO:0022857">
    <property type="term" value="F:transmembrane transporter activity"/>
    <property type="evidence" value="ECO:0007669"/>
    <property type="project" value="InterPro"/>
</dbReference>
<dbReference type="Proteomes" id="UP000002866">
    <property type="component" value="Chromosome 2"/>
</dbReference>
<dbReference type="InterPro" id="IPR036259">
    <property type="entry name" value="MFS_trans_sf"/>
</dbReference>
<feature type="transmembrane region" description="Helical" evidence="4">
    <location>
        <begin position="525"/>
        <end position="545"/>
    </location>
</feature>
<dbReference type="Gene3D" id="1.20.1250.20">
    <property type="entry name" value="MFS general substrate transporter like domains"/>
    <property type="match status" value="2"/>
</dbReference>
<feature type="transmembrane region" description="Helical" evidence="4">
    <location>
        <begin position="617"/>
        <end position="638"/>
    </location>
</feature>
<feature type="transmembrane region" description="Helical" evidence="4">
    <location>
        <begin position="584"/>
        <end position="605"/>
    </location>
</feature>
<feature type="transmembrane region" description="Helical" evidence="4">
    <location>
        <begin position="319"/>
        <end position="340"/>
    </location>
</feature>
<keyword evidence="6" id="KW-1185">Reference proteome</keyword>
<evidence type="ECO:0000256" key="1">
    <source>
        <dbReference type="ARBA" id="ARBA00004141"/>
    </source>
</evidence>
<dbReference type="RefSeq" id="XP_004179103.1">
    <property type="nucleotide sequence ID" value="XM_004179055.1"/>
</dbReference>
<feature type="transmembrane region" description="Helical" evidence="4">
    <location>
        <begin position="347"/>
        <end position="369"/>
    </location>
</feature>
<organism evidence="5 6">
    <name type="scientific">Henningerozyma blattae (strain ATCC 34711 / CBS 6284 / DSM 70876 / NBRC 10599 / NRRL Y-10934 / UCD 77-7)</name>
    <name type="common">Yeast</name>
    <name type="synonym">Tetrapisispora blattae</name>
    <dbReference type="NCBI Taxonomy" id="1071380"/>
    <lineage>
        <taxon>Eukaryota</taxon>
        <taxon>Fungi</taxon>
        <taxon>Dikarya</taxon>
        <taxon>Ascomycota</taxon>
        <taxon>Saccharomycotina</taxon>
        <taxon>Saccharomycetes</taxon>
        <taxon>Saccharomycetales</taxon>
        <taxon>Saccharomycetaceae</taxon>
        <taxon>Henningerozyma</taxon>
    </lineage>
</organism>
<comment type="similarity">
    <text evidence="2">Belongs to the major facilitator superfamily. Monocarboxylate porter (TC 2.A.1.13) family.</text>
</comment>
<feature type="region of interest" description="Disordered" evidence="3">
    <location>
        <begin position="32"/>
        <end position="63"/>
    </location>
</feature>
<dbReference type="CDD" id="cd17352">
    <property type="entry name" value="MFS_MCT_SLC16"/>
    <property type="match status" value="1"/>
</dbReference>
<evidence type="ECO:0000313" key="6">
    <source>
        <dbReference type="Proteomes" id="UP000002866"/>
    </source>
</evidence>
<feature type="transmembrane region" description="Helical" evidence="4">
    <location>
        <begin position="461"/>
        <end position="488"/>
    </location>
</feature>
<feature type="compositionally biased region" description="Polar residues" evidence="3">
    <location>
        <begin position="180"/>
        <end position="190"/>
    </location>
</feature>
<keyword evidence="4" id="KW-1133">Transmembrane helix</keyword>
<dbReference type="GO" id="GO:0016020">
    <property type="term" value="C:membrane"/>
    <property type="evidence" value="ECO:0007669"/>
    <property type="project" value="UniProtKB-SubCell"/>
</dbReference>
<dbReference type="SUPFAM" id="SSF103473">
    <property type="entry name" value="MFS general substrate transporter"/>
    <property type="match status" value="1"/>
</dbReference>
<dbReference type="PANTHER" id="PTHR11360:SF315">
    <property type="entry name" value="TRANSPORTER MCH2-RELATED"/>
    <property type="match status" value="1"/>
</dbReference>
<dbReference type="HOGENOM" id="CLU_001265_1_2_1"/>
<protein>
    <recommendedName>
        <fullName evidence="7">Major facilitator superfamily (MFS) profile domain-containing protein</fullName>
    </recommendedName>
</protein>
<feature type="region of interest" description="Disordered" evidence="3">
    <location>
        <begin position="175"/>
        <end position="204"/>
    </location>
</feature>
<dbReference type="OMA" id="KRERCEW"/>